<reference evidence="10 11" key="1">
    <citation type="submission" date="2020-02" db="EMBL/GenBank/DDBJ databases">
        <title>Relaxed selection underlies rapid genomic changes in the transitions from sociality to social parasitism in ants.</title>
        <authorList>
            <person name="Bi X."/>
        </authorList>
    </citation>
    <scope>NUCLEOTIDE SEQUENCE [LARGE SCALE GENOMIC DNA]</scope>
    <source>
        <strain evidence="10">BGI-DK2014b</strain>
        <tissue evidence="10">Whole body</tissue>
    </source>
</reference>
<feature type="transmembrane region" description="Helical" evidence="9">
    <location>
        <begin position="664"/>
        <end position="690"/>
    </location>
</feature>
<dbReference type="OrthoDB" id="6604226at2759"/>
<keyword evidence="11" id="KW-1185">Reference proteome</keyword>
<gene>
    <name evidence="10" type="primary">Or22c_5</name>
    <name evidence="10" type="ORF">G6Z77_0007609</name>
</gene>
<dbReference type="GO" id="GO:0005886">
    <property type="term" value="C:plasma membrane"/>
    <property type="evidence" value="ECO:0007669"/>
    <property type="project" value="TreeGrafter"/>
</dbReference>
<proteinExistence type="predicted"/>
<protein>
    <submittedName>
        <fullName evidence="10">OR22C protein</fullName>
    </submittedName>
</protein>
<dbReference type="EMBL" id="JAANIB010003178">
    <property type="protein sequence ID" value="KAG5338492.1"/>
    <property type="molecule type" value="Genomic_DNA"/>
</dbReference>
<evidence type="ECO:0000256" key="2">
    <source>
        <dbReference type="ARBA" id="ARBA00022606"/>
    </source>
</evidence>
<evidence type="ECO:0000313" key="10">
    <source>
        <dbReference type="EMBL" id="KAG5338492.1"/>
    </source>
</evidence>
<dbReference type="GO" id="GO:0005549">
    <property type="term" value="F:odorant binding"/>
    <property type="evidence" value="ECO:0007669"/>
    <property type="project" value="InterPro"/>
</dbReference>
<dbReference type="GO" id="GO:0007165">
    <property type="term" value="P:signal transduction"/>
    <property type="evidence" value="ECO:0007669"/>
    <property type="project" value="UniProtKB-KW"/>
</dbReference>
<keyword evidence="4" id="KW-0552">Olfaction</keyword>
<feature type="non-terminal residue" evidence="10">
    <location>
        <position position="796"/>
    </location>
</feature>
<feature type="transmembrane region" description="Helical" evidence="9">
    <location>
        <begin position="299"/>
        <end position="321"/>
    </location>
</feature>
<dbReference type="PANTHER" id="PTHR21137:SF26">
    <property type="entry name" value="ODORANT RECEPTOR 10A-RELATED"/>
    <property type="match status" value="1"/>
</dbReference>
<evidence type="ECO:0000256" key="7">
    <source>
        <dbReference type="ARBA" id="ARBA00023170"/>
    </source>
</evidence>
<feature type="transmembrane region" description="Helical" evidence="9">
    <location>
        <begin position="171"/>
        <end position="195"/>
    </location>
</feature>
<feature type="transmembrane region" description="Helical" evidence="9">
    <location>
        <begin position="530"/>
        <end position="550"/>
    </location>
</feature>
<feature type="non-terminal residue" evidence="10">
    <location>
        <position position="1"/>
    </location>
</feature>
<keyword evidence="8" id="KW-0807">Transducer</keyword>
<evidence type="ECO:0000256" key="4">
    <source>
        <dbReference type="ARBA" id="ARBA00022725"/>
    </source>
</evidence>
<dbReference type="PANTHER" id="PTHR21137">
    <property type="entry name" value="ODORANT RECEPTOR"/>
    <property type="match status" value="1"/>
</dbReference>
<evidence type="ECO:0000256" key="8">
    <source>
        <dbReference type="ARBA" id="ARBA00023224"/>
    </source>
</evidence>
<keyword evidence="2" id="KW-0716">Sensory transduction</keyword>
<dbReference type="Pfam" id="PF02949">
    <property type="entry name" value="7tm_6"/>
    <property type="match status" value="2"/>
</dbReference>
<keyword evidence="7" id="KW-0675">Receptor</keyword>
<feature type="transmembrane region" description="Helical" evidence="9">
    <location>
        <begin position="128"/>
        <end position="151"/>
    </location>
</feature>
<feature type="transmembrane region" description="Helical" evidence="9">
    <location>
        <begin position="265"/>
        <end position="293"/>
    </location>
</feature>
<feature type="transmembrane region" description="Helical" evidence="9">
    <location>
        <begin position="702"/>
        <end position="719"/>
    </location>
</feature>
<dbReference type="Proteomes" id="UP000670152">
    <property type="component" value="Unassembled WGS sequence"/>
</dbReference>
<feature type="transmembrane region" description="Helical" evidence="9">
    <location>
        <begin position="570"/>
        <end position="590"/>
    </location>
</feature>
<organism evidence="10 11">
    <name type="scientific">Acromyrmex heyeri</name>
    <dbReference type="NCBI Taxonomy" id="230685"/>
    <lineage>
        <taxon>Eukaryota</taxon>
        <taxon>Metazoa</taxon>
        <taxon>Ecdysozoa</taxon>
        <taxon>Arthropoda</taxon>
        <taxon>Hexapoda</taxon>
        <taxon>Insecta</taxon>
        <taxon>Pterygota</taxon>
        <taxon>Neoptera</taxon>
        <taxon>Endopterygota</taxon>
        <taxon>Hymenoptera</taxon>
        <taxon>Apocrita</taxon>
        <taxon>Aculeata</taxon>
        <taxon>Formicoidea</taxon>
        <taxon>Formicidae</taxon>
        <taxon>Myrmicinae</taxon>
        <taxon>Acromyrmex</taxon>
    </lineage>
</organism>
<accession>A0A836GDU9</accession>
<dbReference type="AlphaFoldDB" id="A0A836GDU9"/>
<sequence length="796" mass="91449">MKETRNWNDESYYALNVYEKVLSIIGIWPLNAGELKSIARCSLAILIQISTIGSLSLETYWQCLDTEDMMEAFLMDLSSVVSLSKLLVIRFTWKHTYILVTSIIDDWSMSRNKQQREVMMRYTHIGRVVSLTILYLGYASGVSFLFMAVPFDSLIPWLNVSKANDNDSMVTTYFLATYCVFGSLPTITYSCVLVLQAAQIFVNATSHCGNDGFFFGLAMHLCGQFEVLQMDFAGIEVEKQNCKRKIRTLIIRHCHLIRLADSFEYAFNMAILTQVSMSVLLLCVEGMQLIISLKLNDNIAAIKHVVLILTMLVQLYLYCYAGDQLENVTGRIAYSAYVSPWYDFDIKIMKDLPMVMLRGKLPHQTTAGKFLPMNLFSFKEILKATGSYLSVLRREILQCLRMRSKTDWNTDSTNILKFHKHFLGIIGLWVLNEKNVFSRIRWFVSTTSTWIIMSLEVIQSCNGNEDAMDAFLSSSSSITSLVKLLLHRVYWKQKFVLVESVIQDWTYVKNSHFRDIMLRYARIGRLGSSIFFYIACAAVVFAFSVVLSNINLPWVSEKQIFNETYERKLMLAAYCTFGNYYTSSFAFCAIEALQFVQILVNCISQCGNDGFFFDLTMHMCGQFAILRMNFNALGCDKFSYHNKLDVLLKRHYRLVRLSYYMERAFTLVILAQVLMSVLVLCVEGFLLLLSLEINDAFTAMKHGVYIIALMIQLFLYCFAGQTLEFQSKELAYAIYESPWYSFDVNMMKNVPLIILRATNPQQLTAGKFVPINFMTFKEILKASASYLSVLRVMIRT</sequence>
<evidence type="ECO:0000256" key="5">
    <source>
        <dbReference type="ARBA" id="ARBA00022989"/>
    </source>
</evidence>
<keyword evidence="6 9" id="KW-0472">Membrane</keyword>
<comment type="caution">
    <text evidence="10">The sequence shown here is derived from an EMBL/GenBank/DDBJ whole genome shotgun (WGS) entry which is preliminary data.</text>
</comment>
<name>A0A836GDU9_9HYME</name>
<evidence type="ECO:0000256" key="1">
    <source>
        <dbReference type="ARBA" id="ARBA00004141"/>
    </source>
</evidence>
<dbReference type="InterPro" id="IPR004117">
    <property type="entry name" value="7tm6_olfct_rcpt"/>
</dbReference>
<evidence type="ECO:0000256" key="3">
    <source>
        <dbReference type="ARBA" id="ARBA00022692"/>
    </source>
</evidence>
<dbReference type="GO" id="GO:0004984">
    <property type="term" value="F:olfactory receptor activity"/>
    <property type="evidence" value="ECO:0007669"/>
    <property type="project" value="InterPro"/>
</dbReference>
<keyword evidence="5 9" id="KW-1133">Transmembrane helix</keyword>
<evidence type="ECO:0000313" key="11">
    <source>
        <dbReference type="Proteomes" id="UP000670152"/>
    </source>
</evidence>
<evidence type="ECO:0000256" key="6">
    <source>
        <dbReference type="ARBA" id="ARBA00023136"/>
    </source>
</evidence>
<evidence type="ECO:0000256" key="9">
    <source>
        <dbReference type="SAM" id="Phobius"/>
    </source>
</evidence>
<comment type="subcellular location">
    <subcellularLocation>
        <location evidence="1">Membrane</location>
        <topology evidence="1">Multi-pass membrane protein</topology>
    </subcellularLocation>
</comment>
<keyword evidence="3 9" id="KW-0812">Transmembrane</keyword>